<dbReference type="SUPFAM" id="SSF56112">
    <property type="entry name" value="Protein kinase-like (PK-like)"/>
    <property type="match status" value="1"/>
</dbReference>
<organism evidence="2 3">
    <name type="scientific">Zasmidium cellare</name>
    <name type="common">Wine cellar mold</name>
    <name type="synonym">Racodium cellare</name>
    <dbReference type="NCBI Taxonomy" id="395010"/>
    <lineage>
        <taxon>Eukaryota</taxon>
        <taxon>Fungi</taxon>
        <taxon>Dikarya</taxon>
        <taxon>Ascomycota</taxon>
        <taxon>Pezizomycotina</taxon>
        <taxon>Dothideomycetes</taxon>
        <taxon>Dothideomycetidae</taxon>
        <taxon>Mycosphaerellales</taxon>
        <taxon>Mycosphaerellaceae</taxon>
        <taxon>Zasmidium</taxon>
    </lineage>
</organism>
<gene>
    <name evidence="2" type="ORF">PRZ48_004455</name>
</gene>
<dbReference type="EMBL" id="JAXOVC010000003">
    <property type="protein sequence ID" value="KAK4503540.1"/>
    <property type="molecule type" value="Genomic_DNA"/>
</dbReference>
<feature type="compositionally biased region" description="Acidic residues" evidence="1">
    <location>
        <begin position="121"/>
        <end position="138"/>
    </location>
</feature>
<evidence type="ECO:0000313" key="2">
    <source>
        <dbReference type="EMBL" id="KAK4503540.1"/>
    </source>
</evidence>
<dbReference type="Gene3D" id="1.10.510.10">
    <property type="entry name" value="Transferase(Phosphotransferase) domain 1"/>
    <property type="match status" value="1"/>
</dbReference>
<sequence>MTPLNRSHWERYITWLRDRIGHGELDEDEEGSPIYKDGVKEHYFSLCPRLVELVDRCLNYDPAHRPSAQQLWQDIRQQVGIFRSNELLPLKLTEIPGNQAQPLVGGEGLMGFASDRGDSGGPDDGEEDDDEQDDDEQNDNGQNVNEGTSEEENDDDDEDLYGE</sequence>
<name>A0ABR0EPV3_ZASCE</name>
<proteinExistence type="predicted"/>
<reference evidence="2 3" key="1">
    <citation type="journal article" date="2023" name="G3 (Bethesda)">
        <title>A chromosome-level genome assembly of Zasmidium syzygii isolated from banana leaves.</title>
        <authorList>
            <person name="van Westerhoven A.C."/>
            <person name="Mehrabi R."/>
            <person name="Talebi R."/>
            <person name="Steentjes M.B.F."/>
            <person name="Corcolon B."/>
            <person name="Chong P.A."/>
            <person name="Kema G.H.J."/>
            <person name="Seidl M.F."/>
        </authorList>
    </citation>
    <scope>NUCLEOTIDE SEQUENCE [LARGE SCALE GENOMIC DNA]</scope>
    <source>
        <strain evidence="2 3">P124</strain>
    </source>
</reference>
<accession>A0ABR0EPV3</accession>
<dbReference type="Proteomes" id="UP001305779">
    <property type="component" value="Unassembled WGS sequence"/>
</dbReference>
<dbReference type="InterPro" id="IPR011009">
    <property type="entry name" value="Kinase-like_dom_sf"/>
</dbReference>
<comment type="caution">
    <text evidence="2">The sequence shown here is derived from an EMBL/GenBank/DDBJ whole genome shotgun (WGS) entry which is preliminary data.</text>
</comment>
<feature type="region of interest" description="Disordered" evidence="1">
    <location>
        <begin position="97"/>
        <end position="163"/>
    </location>
</feature>
<evidence type="ECO:0008006" key="4">
    <source>
        <dbReference type="Google" id="ProtNLM"/>
    </source>
</evidence>
<feature type="compositionally biased region" description="Acidic residues" evidence="1">
    <location>
        <begin position="148"/>
        <end position="163"/>
    </location>
</feature>
<protein>
    <recommendedName>
        <fullName evidence="4">Serine-threonine/tyrosine-protein kinase catalytic domain-containing protein</fullName>
    </recommendedName>
</protein>
<evidence type="ECO:0000256" key="1">
    <source>
        <dbReference type="SAM" id="MobiDB-lite"/>
    </source>
</evidence>
<evidence type="ECO:0000313" key="3">
    <source>
        <dbReference type="Proteomes" id="UP001305779"/>
    </source>
</evidence>
<keyword evidence="3" id="KW-1185">Reference proteome</keyword>